<dbReference type="PANTHER" id="PTHR11102">
    <property type="entry name" value="SEL-1-LIKE PROTEIN"/>
    <property type="match status" value="1"/>
</dbReference>
<organism evidence="1 2">
    <name type="scientific">Acinetobacter calcoaceticus</name>
    <dbReference type="NCBI Taxonomy" id="471"/>
    <lineage>
        <taxon>Bacteria</taxon>
        <taxon>Pseudomonadati</taxon>
        <taxon>Pseudomonadota</taxon>
        <taxon>Gammaproteobacteria</taxon>
        <taxon>Moraxellales</taxon>
        <taxon>Moraxellaceae</taxon>
        <taxon>Acinetobacter</taxon>
        <taxon>Acinetobacter calcoaceticus/baumannii complex</taxon>
    </lineage>
</organism>
<dbReference type="AlphaFoldDB" id="A0A4R1XIM5"/>
<dbReference type="SUPFAM" id="SSF81901">
    <property type="entry name" value="HCP-like"/>
    <property type="match status" value="1"/>
</dbReference>
<dbReference type="Proteomes" id="UP000294963">
    <property type="component" value="Unassembled WGS sequence"/>
</dbReference>
<evidence type="ECO:0000313" key="1">
    <source>
        <dbReference type="EMBL" id="TCM62702.1"/>
    </source>
</evidence>
<accession>A0A4R1XIM5</accession>
<proteinExistence type="predicted"/>
<dbReference type="Gene3D" id="1.25.40.10">
    <property type="entry name" value="Tetratricopeptide repeat domain"/>
    <property type="match status" value="2"/>
</dbReference>
<dbReference type="EMBL" id="SLVJ01000024">
    <property type="protein sequence ID" value="TCM62702.1"/>
    <property type="molecule type" value="Genomic_DNA"/>
</dbReference>
<dbReference type="PANTHER" id="PTHR11102:SF160">
    <property type="entry name" value="ERAD-ASSOCIATED E3 UBIQUITIN-PROTEIN LIGASE COMPONENT HRD3"/>
    <property type="match status" value="1"/>
</dbReference>
<dbReference type="SMART" id="SM00671">
    <property type="entry name" value="SEL1"/>
    <property type="match status" value="4"/>
</dbReference>
<name>A0A4R1XIM5_ACICA</name>
<protein>
    <submittedName>
        <fullName evidence="1">Sel1 repeat-containing protein</fullName>
    </submittedName>
</protein>
<dbReference type="Pfam" id="PF08238">
    <property type="entry name" value="Sel1"/>
    <property type="match status" value="4"/>
</dbReference>
<sequence length="196" mass="22028">MGNTDVVYSNALQTKAENGDPEAQLQLAEAYIFGNGITENAEQAEIWALKAAEQDYAAAMFFLAEGYETEAMTCSDENKAAAKLCYQKAAHWFQKAVDQQHVEAMLSLSDLYEDGEGVARDLSKAFQLREQAAQLGLAIAMNKLRYCYEKGIGVEADLGKAAYWEDMFQQHKEKSPPTDQIVELIRDWEAIQKRRQ</sequence>
<reference evidence="1 2" key="1">
    <citation type="submission" date="2019-03" db="EMBL/GenBank/DDBJ databases">
        <title>Genomic analyses of the natural microbiome of Caenorhabditis elegans.</title>
        <authorList>
            <person name="Samuel B."/>
        </authorList>
    </citation>
    <scope>NUCLEOTIDE SEQUENCE [LARGE SCALE GENOMIC DNA]</scope>
    <source>
        <strain evidence="1 2">JUb89</strain>
    </source>
</reference>
<gene>
    <name evidence="1" type="ORF">EC844_12419</name>
</gene>
<dbReference type="InterPro" id="IPR050767">
    <property type="entry name" value="Sel1_AlgK"/>
</dbReference>
<dbReference type="InterPro" id="IPR011990">
    <property type="entry name" value="TPR-like_helical_dom_sf"/>
</dbReference>
<evidence type="ECO:0000313" key="2">
    <source>
        <dbReference type="Proteomes" id="UP000294963"/>
    </source>
</evidence>
<dbReference type="InterPro" id="IPR006597">
    <property type="entry name" value="Sel1-like"/>
</dbReference>
<keyword evidence="2" id="KW-1185">Reference proteome</keyword>
<comment type="caution">
    <text evidence="1">The sequence shown here is derived from an EMBL/GenBank/DDBJ whole genome shotgun (WGS) entry which is preliminary data.</text>
</comment>